<dbReference type="Pfam" id="PF00487">
    <property type="entry name" value="FA_desaturase"/>
    <property type="match status" value="1"/>
</dbReference>
<dbReference type="RefSeq" id="WP_200351368.1">
    <property type="nucleotide sequence ID" value="NZ_BAABHZ010000006.1"/>
</dbReference>
<evidence type="ECO:0000256" key="9">
    <source>
        <dbReference type="ARBA" id="ARBA00023098"/>
    </source>
</evidence>
<feature type="domain" description="Fatty acid desaturase" evidence="13">
    <location>
        <begin position="39"/>
        <end position="248"/>
    </location>
</feature>
<dbReference type="PANTHER" id="PTHR11351">
    <property type="entry name" value="ACYL-COA DESATURASE"/>
    <property type="match status" value="1"/>
</dbReference>
<gene>
    <name evidence="14" type="ORF">JIN84_12475</name>
</gene>
<keyword evidence="10 12" id="KW-0472">Membrane</keyword>
<evidence type="ECO:0000313" key="15">
    <source>
        <dbReference type="Proteomes" id="UP000600139"/>
    </source>
</evidence>
<evidence type="ECO:0000313" key="14">
    <source>
        <dbReference type="EMBL" id="MBK1816434.1"/>
    </source>
</evidence>
<keyword evidence="11" id="KW-0275">Fatty acid biosynthesis</keyword>
<comment type="subcellular location">
    <subcellularLocation>
        <location evidence="1">Membrane</location>
        <topology evidence="1">Multi-pass membrane protein</topology>
    </subcellularLocation>
</comment>
<protein>
    <submittedName>
        <fullName evidence="14">Fatty acid desaturase</fullName>
    </submittedName>
</protein>
<keyword evidence="3" id="KW-0444">Lipid biosynthesis</keyword>
<evidence type="ECO:0000256" key="7">
    <source>
        <dbReference type="ARBA" id="ARBA00023002"/>
    </source>
</evidence>
<keyword evidence="7" id="KW-0560">Oxidoreductase</keyword>
<dbReference type="GO" id="GO:0016717">
    <property type="term" value="F:oxidoreductase activity, acting on paired donors, with oxidation of a pair of donors resulting in the reduction of molecular oxygen to two molecules of water"/>
    <property type="evidence" value="ECO:0007669"/>
    <property type="project" value="InterPro"/>
</dbReference>
<keyword evidence="4 12" id="KW-0812">Transmembrane</keyword>
<feature type="transmembrane region" description="Helical" evidence="12">
    <location>
        <begin position="12"/>
        <end position="33"/>
    </location>
</feature>
<proteinExistence type="inferred from homology"/>
<evidence type="ECO:0000256" key="12">
    <source>
        <dbReference type="SAM" id="Phobius"/>
    </source>
</evidence>
<comment type="caution">
    <text evidence="14">The sequence shown here is derived from an EMBL/GenBank/DDBJ whole genome shotgun (WGS) entry which is preliminary data.</text>
</comment>
<keyword evidence="15" id="KW-1185">Reference proteome</keyword>
<reference evidence="14" key="1">
    <citation type="submission" date="2021-01" db="EMBL/GenBank/DDBJ databases">
        <title>Modified the classification status of verrucomicrobia.</title>
        <authorList>
            <person name="Feng X."/>
        </authorList>
    </citation>
    <scope>NUCLEOTIDE SEQUENCE</scope>
    <source>
        <strain evidence="14">JCM 18052</strain>
    </source>
</reference>
<dbReference type="EMBL" id="JAENIK010000011">
    <property type="protein sequence ID" value="MBK1816434.1"/>
    <property type="molecule type" value="Genomic_DNA"/>
</dbReference>
<dbReference type="GO" id="GO:0006633">
    <property type="term" value="P:fatty acid biosynthetic process"/>
    <property type="evidence" value="ECO:0007669"/>
    <property type="project" value="UniProtKB-KW"/>
</dbReference>
<evidence type="ECO:0000256" key="4">
    <source>
        <dbReference type="ARBA" id="ARBA00022692"/>
    </source>
</evidence>
<feature type="transmembrane region" description="Helical" evidence="12">
    <location>
        <begin position="186"/>
        <end position="208"/>
    </location>
</feature>
<comment type="similarity">
    <text evidence="2">Belongs to the fatty acid desaturase type 2 family.</text>
</comment>
<organism evidence="14 15">
    <name type="scientific">Luteolibacter yonseiensis</name>
    <dbReference type="NCBI Taxonomy" id="1144680"/>
    <lineage>
        <taxon>Bacteria</taxon>
        <taxon>Pseudomonadati</taxon>
        <taxon>Verrucomicrobiota</taxon>
        <taxon>Verrucomicrobiia</taxon>
        <taxon>Verrucomicrobiales</taxon>
        <taxon>Verrucomicrobiaceae</taxon>
        <taxon>Luteolibacter</taxon>
    </lineage>
</organism>
<evidence type="ECO:0000256" key="11">
    <source>
        <dbReference type="ARBA" id="ARBA00023160"/>
    </source>
</evidence>
<evidence type="ECO:0000256" key="5">
    <source>
        <dbReference type="ARBA" id="ARBA00022832"/>
    </source>
</evidence>
<evidence type="ECO:0000256" key="6">
    <source>
        <dbReference type="ARBA" id="ARBA00022989"/>
    </source>
</evidence>
<evidence type="ECO:0000256" key="8">
    <source>
        <dbReference type="ARBA" id="ARBA00023004"/>
    </source>
</evidence>
<dbReference type="PANTHER" id="PTHR11351:SF31">
    <property type="entry name" value="DESATURASE 1, ISOFORM A-RELATED"/>
    <property type="match status" value="1"/>
</dbReference>
<accession>A0A934R3X0</accession>
<evidence type="ECO:0000259" key="13">
    <source>
        <dbReference type="Pfam" id="PF00487"/>
    </source>
</evidence>
<evidence type="ECO:0000256" key="3">
    <source>
        <dbReference type="ARBA" id="ARBA00022516"/>
    </source>
</evidence>
<dbReference type="PRINTS" id="PR00075">
    <property type="entry name" value="FACDDSATRASE"/>
</dbReference>
<feature type="transmembrane region" description="Helical" evidence="12">
    <location>
        <begin position="39"/>
        <end position="60"/>
    </location>
</feature>
<evidence type="ECO:0000256" key="1">
    <source>
        <dbReference type="ARBA" id="ARBA00004141"/>
    </source>
</evidence>
<dbReference type="Proteomes" id="UP000600139">
    <property type="component" value="Unassembled WGS sequence"/>
</dbReference>
<dbReference type="CDD" id="cd03505">
    <property type="entry name" value="Delta9-FADS-like"/>
    <property type="match status" value="1"/>
</dbReference>
<feature type="transmembrane region" description="Helical" evidence="12">
    <location>
        <begin position="154"/>
        <end position="174"/>
    </location>
</feature>
<name>A0A934R3X0_9BACT</name>
<dbReference type="InterPro" id="IPR005804">
    <property type="entry name" value="FA_desaturase_dom"/>
</dbReference>
<keyword evidence="9" id="KW-0443">Lipid metabolism</keyword>
<evidence type="ECO:0000256" key="2">
    <source>
        <dbReference type="ARBA" id="ARBA00008749"/>
    </source>
</evidence>
<keyword evidence="5" id="KW-0276">Fatty acid metabolism</keyword>
<dbReference type="GO" id="GO:0016020">
    <property type="term" value="C:membrane"/>
    <property type="evidence" value="ECO:0007669"/>
    <property type="project" value="UniProtKB-SubCell"/>
</dbReference>
<dbReference type="AlphaFoldDB" id="A0A934R3X0"/>
<keyword evidence="8" id="KW-0408">Iron</keyword>
<dbReference type="InterPro" id="IPR015876">
    <property type="entry name" value="Acyl-CoA_DS"/>
</dbReference>
<keyword evidence="6 12" id="KW-1133">Transmembrane helix</keyword>
<sequence length="375" mass="43252">MYRIPFDRVNWTTSSFLIGTALIALVGVPIYLFKVGLDWFQFAMFFFYVTATMMSITVGYHRLFSHLSFKAKLPVRLFTLIFGACAFENSCLNWASDHRRHHKHVDHDEDPYDISKGFFWAHIGWLLFKLNPEPPMDNVADLRKDKWVMLQHDYVHWIGLVVGIVIPTALGYAWNASQGLDPWMGALGGFLIPGIARIVVAQHCTFFINSLCHTVGRQPYSTTHSARDSAIMAFLTFGEGYHNYHHEFQHDYRNGVKPWQWDPSKWTIWTLSKLGLVDGLRRVPDGRILLAEMGEARRKAQKHLAEMREHPHHSPAHRAADAMHELVEKLSANYHELEKSVADRVQLSREVLNAWQDETRSLMRELRRTKASASA</sequence>
<evidence type="ECO:0000256" key="10">
    <source>
        <dbReference type="ARBA" id="ARBA00023136"/>
    </source>
</evidence>